<accession>A0A6J7D4X6</accession>
<dbReference type="Gene3D" id="3.40.50.720">
    <property type="entry name" value="NAD(P)-binding Rossmann-like Domain"/>
    <property type="match status" value="1"/>
</dbReference>
<dbReference type="InterPro" id="IPR036291">
    <property type="entry name" value="NAD(P)-bd_dom_sf"/>
</dbReference>
<dbReference type="Pfam" id="PF04321">
    <property type="entry name" value="RmlD_sub_bind"/>
    <property type="match status" value="1"/>
</dbReference>
<dbReference type="InterPro" id="IPR029903">
    <property type="entry name" value="RmlD-like-bd"/>
</dbReference>
<evidence type="ECO:0000313" key="2">
    <source>
        <dbReference type="EMBL" id="CAB4864044.1"/>
    </source>
</evidence>
<name>A0A6J7D4X6_9ZZZZ</name>
<proteinExistence type="predicted"/>
<dbReference type="PANTHER" id="PTHR10491:SF4">
    <property type="entry name" value="METHIONINE ADENOSYLTRANSFERASE 2 SUBUNIT BETA"/>
    <property type="match status" value="1"/>
</dbReference>
<reference evidence="2" key="1">
    <citation type="submission" date="2020-05" db="EMBL/GenBank/DDBJ databases">
        <authorList>
            <person name="Chiriac C."/>
            <person name="Salcher M."/>
            <person name="Ghai R."/>
            <person name="Kavagutti S V."/>
        </authorList>
    </citation>
    <scope>NUCLEOTIDE SEQUENCE</scope>
</reference>
<dbReference type="GO" id="GO:0006556">
    <property type="term" value="P:S-adenosylmethionine biosynthetic process"/>
    <property type="evidence" value="ECO:0007669"/>
    <property type="project" value="TreeGrafter"/>
</dbReference>
<dbReference type="AlphaFoldDB" id="A0A6J7D4X6"/>
<protein>
    <submittedName>
        <fullName evidence="2">Unannotated protein</fullName>
    </submittedName>
</protein>
<sequence>MKIAITGSTGFVGSNIASVLQSSGHEVIGLVRSEAKLPWQTKLVDFASEDSISSALEGTQAVVHCAIANDFNRLLQDRDFAYDSFVGMTSRVVKAANKAGSKPIYISTDWVMDGTTHLSLESNKGNPVNFYGFLKAMGEQVVRDLAPANGAVCRIGGVMGFHQTKLDGPRSQDVGFGYFVTSLVNSLSKGEPFAVWGGDQVNKIATPSLAAEIGAQVEKVAARNATGTFHLVGDDAVTRMELAKLVCEVFNLDASLLQETNPPESELFPAPVPVDTSLSNVETKKILGIGEKSLRSLLESLRVEYETGLSTKN</sequence>
<dbReference type="PANTHER" id="PTHR10491">
    <property type="entry name" value="DTDP-4-DEHYDRORHAMNOSE REDUCTASE"/>
    <property type="match status" value="1"/>
</dbReference>
<dbReference type="GO" id="GO:0048270">
    <property type="term" value="F:methionine adenosyltransferase regulator activity"/>
    <property type="evidence" value="ECO:0007669"/>
    <property type="project" value="TreeGrafter"/>
</dbReference>
<organism evidence="2">
    <name type="scientific">freshwater metagenome</name>
    <dbReference type="NCBI Taxonomy" id="449393"/>
    <lineage>
        <taxon>unclassified sequences</taxon>
        <taxon>metagenomes</taxon>
        <taxon>ecological metagenomes</taxon>
    </lineage>
</organism>
<evidence type="ECO:0000259" key="1">
    <source>
        <dbReference type="Pfam" id="PF04321"/>
    </source>
</evidence>
<dbReference type="GO" id="GO:0048269">
    <property type="term" value="C:methionine adenosyltransferase complex"/>
    <property type="evidence" value="ECO:0007669"/>
    <property type="project" value="TreeGrafter"/>
</dbReference>
<feature type="domain" description="RmlD-like substrate binding" evidence="1">
    <location>
        <begin position="1"/>
        <end position="299"/>
    </location>
</feature>
<dbReference type="SUPFAM" id="SSF51735">
    <property type="entry name" value="NAD(P)-binding Rossmann-fold domains"/>
    <property type="match status" value="1"/>
</dbReference>
<dbReference type="EMBL" id="CAFBLL010000050">
    <property type="protein sequence ID" value="CAB4864044.1"/>
    <property type="molecule type" value="Genomic_DNA"/>
</dbReference>
<dbReference type="InterPro" id="IPR005913">
    <property type="entry name" value="dTDP_dehydrorham_reduct"/>
</dbReference>
<gene>
    <name evidence="2" type="ORF">UFOPK3389_00373</name>
</gene>